<keyword evidence="1" id="KW-0472">Membrane</keyword>
<name>A0ABS9Z1P7_9HYPH</name>
<evidence type="ECO:0000313" key="2">
    <source>
        <dbReference type="EMBL" id="MCI4681579.1"/>
    </source>
</evidence>
<organism evidence="2 3">
    <name type="scientific">Candidatus Rhodoblastus alkanivorans</name>
    <dbReference type="NCBI Taxonomy" id="2954117"/>
    <lineage>
        <taxon>Bacteria</taxon>
        <taxon>Pseudomonadati</taxon>
        <taxon>Pseudomonadota</taxon>
        <taxon>Alphaproteobacteria</taxon>
        <taxon>Hyphomicrobiales</taxon>
        <taxon>Rhodoblastaceae</taxon>
        <taxon>Rhodoblastus</taxon>
    </lineage>
</organism>
<comment type="caution">
    <text evidence="2">The sequence shown here is derived from an EMBL/GenBank/DDBJ whole genome shotgun (WGS) entry which is preliminary data.</text>
</comment>
<keyword evidence="1" id="KW-1133">Transmembrane helix</keyword>
<accession>A0ABS9Z1P7</accession>
<evidence type="ECO:0000256" key="1">
    <source>
        <dbReference type="SAM" id="Phobius"/>
    </source>
</evidence>
<keyword evidence="3" id="KW-1185">Reference proteome</keyword>
<dbReference type="Proteomes" id="UP001139104">
    <property type="component" value="Unassembled WGS sequence"/>
</dbReference>
<dbReference type="RefSeq" id="WP_243065634.1">
    <property type="nucleotide sequence ID" value="NZ_JAIVFK010000007.1"/>
</dbReference>
<evidence type="ECO:0000313" key="3">
    <source>
        <dbReference type="Proteomes" id="UP001139104"/>
    </source>
</evidence>
<keyword evidence="1" id="KW-0812">Transmembrane</keyword>
<feature type="transmembrane region" description="Helical" evidence="1">
    <location>
        <begin position="6"/>
        <end position="29"/>
    </location>
</feature>
<proteinExistence type="predicted"/>
<gene>
    <name evidence="2" type="ORF">K2U94_02125</name>
</gene>
<reference evidence="2" key="1">
    <citation type="journal article" date="2022" name="ISME J.">
        <title>Identification of active gaseous-alkane degraders at natural gas seeps.</title>
        <authorList>
            <person name="Farhan Ul Haque M."/>
            <person name="Hernandez M."/>
            <person name="Crombie A.T."/>
            <person name="Murrell J.C."/>
        </authorList>
    </citation>
    <scope>NUCLEOTIDE SEQUENCE</scope>
    <source>
        <strain evidence="2">PC2</strain>
    </source>
</reference>
<protein>
    <recommendedName>
        <fullName evidence="4">Transmembrane protein</fullName>
    </recommendedName>
</protein>
<sequence>MNRTAMTLGAVVMMIAMGSFLALTPAYYVTQAHLNGYRYHEWLSACRAAPDGASYREGYVYDDSGALAARVARNNPGDARIGLSPPTWNVYRYRTKDLLDCDKGDSLYLAKKIGLAVKEK</sequence>
<evidence type="ECO:0008006" key="4">
    <source>
        <dbReference type="Google" id="ProtNLM"/>
    </source>
</evidence>
<dbReference type="EMBL" id="JAIVFP010000001">
    <property type="protein sequence ID" value="MCI4681579.1"/>
    <property type="molecule type" value="Genomic_DNA"/>
</dbReference>